<organism evidence="4 5">
    <name type="scientific">Cohnella suwonensis</name>
    <dbReference type="NCBI Taxonomy" id="696072"/>
    <lineage>
        <taxon>Bacteria</taxon>
        <taxon>Bacillati</taxon>
        <taxon>Bacillota</taxon>
        <taxon>Bacilli</taxon>
        <taxon>Bacillales</taxon>
        <taxon>Paenibacillaceae</taxon>
        <taxon>Cohnella</taxon>
    </lineage>
</organism>
<evidence type="ECO:0000256" key="2">
    <source>
        <dbReference type="ARBA" id="ARBA00023315"/>
    </source>
</evidence>
<keyword evidence="5" id="KW-1185">Reference proteome</keyword>
<dbReference type="RefSeq" id="WP_209751518.1">
    <property type="nucleotide sequence ID" value="NZ_JBHSMH010000070.1"/>
</dbReference>
<dbReference type="Proteomes" id="UP001596105">
    <property type="component" value="Unassembled WGS sequence"/>
</dbReference>
<dbReference type="EC" id="2.3.-.-" evidence="4"/>
<reference evidence="5" key="1">
    <citation type="journal article" date="2019" name="Int. J. Syst. Evol. Microbiol.">
        <title>The Global Catalogue of Microorganisms (GCM) 10K type strain sequencing project: providing services to taxonomists for standard genome sequencing and annotation.</title>
        <authorList>
            <consortium name="The Broad Institute Genomics Platform"/>
            <consortium name="The Broad Institute Genome Sequencing Center for Infectious Disease"/>
            <person name="Wu L."/>
            <person name="Ma J."/>
        </authorList>
    </citation>
    <scope>NUCLEOTIDE SEQUENCE [LARGE SCALE GENOMIC DNA]</scope>
    <source>
        <strain evidence="5">CCUG 57113</strain>
    </source>
</reference>
<accession>A0ABW0LY58</accession>
<dbReference type="PROSITE" id="PS51186">
    <property type="entry name" value="GNAT"/>
    <property type="match status" value="1"/>
</dbReference>
<dbReference type="EMBL" id="JBHSMH010000070">
    <property type="protein sequence ID" value="MFC5470658.1"/>
    <property type="molecule type" value="Genomic_DNA"/>
</dbReference>
<gene>
    <name evidence="4" type="ORF">ACFPPD_18360</name>
</gene>
<feature type="domain" description="N-acetyltransferase" evidence="3">
    <location>
        <begin position="3"/>
        <end position="155"/>
    </location>
</feature>
<sequence>MKVTIAEAKDDEIPLVHGLMREAFEEYRGRLNPPSGALREEIADIRRTIGGRGGAILAWLDDRPVGSAQYYREENYLYIGRVSVVPAARGFGVGREMLDELEDRARRDGMTDTLVEVRLSLPGKVSFYEKRDYSAIRTVDYPERTDSWYVMSKRL</sequence>
<dbReference type="PANTHER" id="PTHR43877:SF2">
    <property type="entry name" value="AMINOALKYLPHOSPHONATE N-ACETYLTRANSFERASE-RELATED"/>
    <property type="match status" value="1"/>
</dbReference>
<comment type="caution">
    <text evidence="4">The sequence shown here is derived from an EMBL/GenBank/DDBJ whole genome shotgun (WGS) entry which is preliminary data.</text>
</comment>
<protein>
    <submittedName>
        <fullName evidence="4">GNAT family N-acetyltransferase</fullName>
        <ecNumber evidence="4">2.3.-.-</ecNumber>
    </submittedName>
</protein>
<evidence type="ECO:0000313" key="5">
    <source>
        <dbReference type="Proteomes" id="UP001596105"/>
    </source>
</evidence>
<dbReference type="InterPro" id="IPR016181">
    <property type="entry name" value="Acyl_CoA_acyltransferase"/>
</dbReference>
<dbReference type="InterPro" id="IPR050832">
    <property type="entry name" value="Bact_Acetyltransf"/>
</dbReference>
<dbReference type="Pfam" id="PF00583">
    <property type="entry name" value="Acetyltransf_1"/>
    <property type="match status" value="1"/>
</dbReference>
<dbReference type="SUPFAM" id="SSF55729">
    <property type="entry name" value="Acyl-CoA N-acyltransferases (Nat)"/>
    <property type="match status" value="1"/>
</dbReference>
<evidence type="ECO:0000259" key="3">
    <source>
        <dbReference type="PROSITE" id="PS51186"/>
    </source>
</evidence>
<dbReference type="InterPro" id="IPR000182">
    <property type="entry name" value="GNAT_dom"/>
</dbReference>
<dbReference type="Gene3D" id="3.40.630.30">
    <property type="match status" value="1"/>
</dbReference>
<dbReference type="PANTHER" id="PTHR43877">
    <property type="entry name" value="AMINOALKYLPHOSPHONATE N-ACETYLTRANSFERASE-RELATED-RELATED"/>
    <property type="match status" value="1"/>
</dbReference>
<keyword evidence="2 4" id="KW-0012">Acyltransferase</keyword>
<evidence type="ECO:0000313" key="4">
    <source>
        <dbReference type="EMBL" id="MFC5470658.1"/>
    </source>
</evidence>
<dbReference type="GO" id="GO:0016746">
    <property type="term" value="F:acyltransferase activity"/>
    <property type="evidence" value="ECO:0007669"/>
    <property type="project" value="UniProtKB-KW"/>
</dbReference>
<proteinExistence type="predicted"/>
<evidence type="ECO:0000256" key="1">
    <source>
        <dbReference type="ARBA" id="ARBA00022679"/>
    </source>
</evidence>
<dbReference type="CDD" id="cd04301">
    <property type="entry name" value="NAT_SF"/>
    <property type="match status" value="1"/>
</dbReference>
<name>A0ABW0LY58_9BACL</name>
<keyword evidence="1 4" id="KW-0808">Transferase</keyword>